<dbReference type="Proteomes" id="UP000002320">
    <property type="component" value="Unassembled WGS sequence"/>
</dbReference>
<organism>
    <name type="scientific">Culex quinquefasciatus</name>
    <name type="common">Southern house mosquito</name>
    <name type="synonym">Culex pungens</name>
    <dbReference type="NCBI Taxonomy" id="7176"/>
    <lineage>
        <taxon>Eukaryota</taxon>
        <taxon>Metazoa</taxon>
        <taxon>Ecdysozoa</taxon>
        <taxon>Arthropoda</taxon>
        <taxon>Hexapoda</taxon>
        <taxon>Insecta</taxon>
        <taxon>Pterygota</taxon>
        <taxon>Neoptera</taxon>
        <taxon>Endopterygota</taxon>
        <taxon>Diptera</taxon>
        <taxon>Nematocera</taxon>
        <taxon>Culicoidea</taxon>
        <taxon>Culicidae</taxon>
        <taxon>Culicinae</taxon>
        <taxon>Culicini</taxon>
        <taxon>Culex</taxon>
        <taxon>Culex</taxon>
    </lineage>
</organism>
<dbReference type="VEuPathDB" id="VectorBase:CQUJHB003912"/>
<keyword evidence="4" id="KW-1185">Reference proteome</keyword>
<reference evidence="2" key="1">
    <citation type="submission" date="2007-03" db="EMBL/GenBank/DDBJ databases">
        <title>Annotation of Culex pipiens quinquefasciatus.</title>
        <authorList>
            <consortium name="The Broad Institute Genome Sequencing Platform"/>
            <person name="Atkinson P.W."/>
            <person name="Hemingway J."/>
            <person name="Christensen B.M."/>
            <person name="Higgs S."/>
            <person name="Kodira C."/>
            <person name="Hannick L."/>
            <person name="Megy K."/>
            <person name="O'Leary S."/>
            <person name="Pearson M."/>
            <person name="Haas B.J."/>
            <person name="Mauceli E."/>
            <person name="Wortman J.R."/>
            <person name="Lee N.H."/>
            <person name="Guigo R."/>
            <person name="Stanke M."/>
            <person name="Alvarado L."/>
            <person name="Amedeo P."/>
            <person name="Antoine C.H."/>
            <person name="Arensburger P."/>
            <person name="Bidwell S.L."/>
            <person name="Crawford M."/>
            <person name="Camaro F."/>
            <person name="Devon K."/>
            <person name="Engels R."/>
            <person name="Hammond M."/>
            <person name="Howarth C."/>
            <person name="Koehrsen M."/>
            <person name="Lawson D."/>
            <person name="Montgomery P."/>
            <person name="Nene V."/>
            <person name="Nusbaum C."/>
            <person name="Puiu D."/>
            <person name="Romero-Severson J."/>
            <person name="Severson D.W."/>
            <person name="Shumway M."/>
            <person name="Sisk P."/>
            <person name="Stolte C."/>
            <person name="Zeng Q."/>
            <person name="Eisenstadt E."/>
            <person name="Fraser-Liggett C."/>
            <person name="Strausberg R."/>
            <person name="Galagan J."/>
            <person name="Birren B."/>
            <person name="Collins F.H."/>
        </authorList>
    </citation>
    <scope>NUCLEOTIDE SEQUENCE [LARGE SCALE GENOMIC DNA]</scope>
    <source>
        <strain evidence="2">JHB</strain>
    </source>
</reference>
<dbReference type="InParanoid" id="B0VZ09"/>
<proteinExistence type="predicted"/>
<dbReference type="eggNOG" id="ENOG502T6NV">
    <property type="taxonomic scope" value="Eukaryota"/>
</dbReference>
<accession>B0VZ09</accession>
<evidence type="ECO:0000313" key="2">
    <source>
        <dbReference type="EMBL" id="EDS25760.1"/>
    </source>
</evidence>
<evidence type="ECO:0000313" key="4">
    <source>
        <dbReference type="Proteomes" id="UP000002320"/>
    </source>
</evidence>
<dbReference type="KEGG" id="cqu:CpipJ_CPIJ000137"/>
<gene>
    <name evidence="3" type="primary">6030947</name>
    <name evidence="2" type="ORF">CpipJ_CPIJ000137</name>
</gene>
<dbReference type="AlphaFoldDB" id="B0VZ09"/>
<feature type="compositionally biased region" description="Polar residues" evidence="1">
    <location>
        <begin position="302"/>
        <end position="316"/>
    </location>
</feature>
<dbReference type="EnsemblMetazoa" id="CPIJ000137-RA">
    <property type="protein sequence ID" value="CPIJ000137-PA"/>
    <property type="gene ID" value="CPIJ000137"/>
</dbReference>
<name>B0VZ09_CULQU</name>
<protein>
    <submittedName>
        <fullName evidence="2 3">Uncharacterized protein</fullName>
    </submittedName>
</protein>
<dbReference type="EMBL" id="DS231813">
    <property type="protein sequence ID" value="EDS25760.1"/>
    <property type="molecule type" value="Genomic_DNA"/>
</dbReference>
<evidence type="ECO:0000256" key="1">
    <source>
        <dbReference type="SAM" id="MobiDB-lite"/>
    </source>
</evidence>
<reference evidence="3" key="2">
    <citation type="submission" date="2020-05" db="UniProtKB">
        <authorList>
            <consortium name="EnsemblMetazoa"/>
        </authorList>
    </citation>
    <scope>IDENTIFICATION</scope>
    <source>
        <strain evidence="3">JHB</strain>
    </source>
</reference>
<feature type="region of interest" description="Disordered" evidence="1">
    <location>
        <begin position="296"/>
        <end position="316"/>
    </location>
</feature>
<dbReference type="HOGENOM" id="CLU_767811_0_0_1"/>
<dbReference type="VEuPathDB" id="VectorBase:CPIJ000137"/>
<dbReference type="STRING" id="7176.B0VZ09"/>
<dbReference type="OrthoDB" id="7737358at2759"/>
<evidence type="ECO:0000313" key="3">
    <source>
        <dbReference type="EnsemblMetazoa" id="CPIJ000137-PA"/>
    </source>
</evidence>
<dbReference type="OMA" id="HNETHIY"/>
<sequence length="361" mass="40078">MAPTFIPAVPISYFTAENGQHFIVVKPVPSDNGPAYSNNIPVVKKNKRPPKKVVSAAHILGLSTSEILELNQLARIIGVKDMYDLPPLEEVMTLLGTTSKSETIKAVRDYASTPGGLELIKDYVLSYQPVKRMDTFAAKNSVEGVADDWAIESNDDFVNFDLNNLEDFNGNMSQSLDENIITPVAEPSFFEKLRSFFTFGYYKEESQTNEPKSSEQKTQMPLVPTKLVPHFIIPVKPIVPIDEKSINSNLQRYPLTPFIQDMNPFAMKPVPIEPSTSTTTASAPPMDMDHNETHIYPDETPQDSANIEDNVSSATKQPQMQIPLPEEANGTVNKILNSADLPKMDNVAIRENSTFEITTEA</sequence>